<comment type="caution">
    <text evidence="1">The sequence shown here is derived from an EMBL/GenBank/DDBJ whole genome shotgun (WGS) entry which is preliminary data.</text>
</comment>
<evidence type="ECO:0000313" key="1">
    <source>
        <dbReference type="EMBL" id="KAG2191069.1"/>
    </source>
</evidence>
<organism evidence="1 2">
    <name type="scientific">Mucor saturninus</name>
    <dbReference type="NCBI Taxonomy" id="64648"/>
    <lineage>
        <taxon>Eukaryota</taxon>
        <taxon>Fungi</taxon>
        <taxon>Fungi incertae sedis</taxon>
        <taxon>Mucoromycota</taxon>
        <taxon>Mucoromycotina</taxon>
        <taxon>Mucoromycetes</taxon>
        <taxon>Mucorales</taxon>
        <taxon>Mucorineae</taxon>
        <taxon>Mucoraceae</taxon>
        <taxon>Mucor</taxon>
    </lineage>
</organism>
<gene>
    <name evidence="1" type="ORF">INT47_006625</name>
</gene>
<dbReference type="EMBL" id="JAEPRD010000483">
    <property type="protein sequence ID" value="KAG2191069.1"/>
    <property type="molecule type" value="Genomic_DNA"/>
</dbReference>
<dbReference type="AlphaFoldDB" id="A0A8H7QDW0"/>
<dbReference type="Proteomes" id="UP000603453">
    <property type="component" value="Unassembled WGS sequence"/>
</dbReference>
<protein>
    <submittedName>
        <fullName evidence="1">Uncharacterized protein</fullName>
    </submittedName>
</protein>
<proteinExistence type="predicted"/>
<keyword evidence="2" id="KW-1185">Reference proteome</keyword>
<reference evidence="1" key="1">
    <citation type="submission" date="2020-12" db="EMBL/GenBank/DDBJ databases">
        <title>Metabolic potential, ecology and presence of endohyphal bacteria is reflected in genomic diversity of Mucoromycotina.</title>
        <authorList>
            <person name="Muszewska A."/>
            <person name="Okrasinska A."/>
            <person name="Steczkiewicz K."/>
            <person name="Drgas O."/>
            <person name="Orlowska M."/>
            <person name="Perlinska-Lenart U."/>
            <person name="Aleksandrzak-Piekarczyk T."/>
            <person name="Szatraj K."/>
            <person name="Zielenkiewicz U."/>
            <person name="Pilsyk S."/>
            <person name="Malc E."/>
            <person name="Mieczkowski P."/>
            <person name="Kruszewska J.S."/>
            <person name="Biernat P."/>
            <person name="Pawlowska J."/>
        </authorList>
    </citation>
    <scope>NUCLEOTIDE SEQUENCE</scope>
    <source>
        <strain evidence="1">WA0000017839</strain>
    </source>
</reference>
<sequence length="110" mass="12330">MPKMSTKITVDARISITYHHLRNSRVPELLKKTHDFAAPRGFLEGKVICMSINAAGKDICEVQPDDLRNHTFLFLGTKLKFKGPARSRQPPALVRVPVMAQDEEQSTASE</sequence>
<accession>A0A8H7QDW0</accession>
<name>A0A8H7QDW0_9FUNG</name>
<feature type="non-terminal residue" evidence="1">
    <location>
        <position position="110"/>
    </location>
</feature>
<evidence type="ECO:0000313" key="2">
    <source>
        <dbReference type="Proteomes" id="UP000603453"/>
    </source>
</evidence>